<reference evidence="1 2" key="1">
    <citation type="submission" date="2022-06" db="EMBL/GenBank/DDBJ databases">
        <title>Genomic Encyclopedia of Archaeal and Bacterial Type Strains, Phase II (KMG-II): from individual species to whole genera.</title>
        <authorList>
            <person name="Goeker M."/>
        </authorList>
    </citation>
    <scope>NUCLEOTIDE SEQUENCE [LARGE SCALE GENOMIC DNA]</scope>
    <source>
        <strain evidence="1 2">DSM 40477</strain>
    </source>
</reference>
<keyword evidence="2" id="KW-1185">Reference proteome</keyword>
<evidence type="ECO:0000313" key="2">
    <source>
        <dbReference type="Proteomes" id="UP001205311"/>
    </source>
</evidence>
<protein>
    <submittedName>
        <fullName evidence="1">Uncharacterized protein</fullName>
    </submittedName>
</protein>
<comment type="caution">
    <text evidence="1">The sequence shown here is derived from an EMBL/GenBank/DDBJ whole genome shotgun (WGS) entry which is preliminary data.</text>
</comment>
<accession>A0ABT1HUN0</accession>
<gene>
    <name evidence="1" type="ORF">LX15_002933</name>
</gene>
<evidence type="ECO:0000313" key="1">
    <source>
        <dbReference type="EMBL" id="MCP2259232.1"/>
    </source>
</evidence>
<dbReference type="EMBL" id="JAMTCP010000015">
    <property type="protein sequence ID" value="MCP2259232.1"/>
    <property type="molecule type" value="Genomic_DNA"/>
</dbReference>
<proteinExistence type="predicted"/>
<sequence>MLELNENTARPGTTVKFGEQAVIPYYSRYAKGLLGVSVTVDTAPAKEAEIGKLPLKDEDKEKIRGKTFFFVHKKLTNVEGANLTGIQAPSLHATTRSDGFPGWVLAIGRSVDATGRQKQTFAPPSFSAKGAEYKTCELMFGTASDPIVSFSFSYSKAPYEDSSSRSVTWRR</sequence>
<organism evidence="1 2">
    <name type="scientific">Streptoalloteichus tenebrarius (strain ATCC 17920 / DSM 40477 / JCM 4838 / CBS 697.72 / NBRC 16177 / NCIMB 11028 / NRRL B-12390 / A12253. 1 / ISP 5477)</name>
    <name type="common">Streptomyces tenebrarius</name>
    <dbReference type="NCBI Taxonomy" id="1933"/>
    <lineage>
        <taxon>Bacteria</taxon>
        <taxon>Bacillati</taxon>
        <taxon>Actinomycetota</taxon>
        <taxon>Actinomycetes</taxon>
        <taxon>Pseudonocardiales</taxon>
        <taxon>Pseudonocardiaceae</taxon>
        <taxon>Streptoalloteichus</taxon>
    </lineage>
</organism>
<dbReference type="Proteomes" id="UP001205311">
    <property type="component" value="Unassembled WGS sequence"/>
</dbReference>
<dbReference type="RefSeq" id="WP_253670136.1">
    <property type="nucleotide sequence ID" value="NZ_JAMTCP010000015.1"/>
</dbReference>
<name>A0ABT1HUN0_STRSD</name>